<feature type="non-terminal residue" evidence="2">
    <location>
        <position position="55"/>
    </location>
</feature>
<dbReference type="Proteomes" id="UP000237000">
    <property type="component" value="Unassembled WGS sequence"/>
</dbReference>
<keyword evidence="1" id="KW-0472">Membrane</keyword>
<proteinExistence type="predicted"/>
<keyword evidence="3" id="KW-1185">Reference proteome</keyword>
<keyword evidence="1" id="KW-0812">Transmembrane</keyword>
<sequence length="55" mass="6304">MGHVRSWVYDISSLFKVLGIRILMTTRVGNVVVWVIVNVTWRRLLTGIGKYTARA</sequence>
<organism evidence="2 3">
    <name type="scientific">Trema orientale</name>
    <name type="common">Charcoal tree</name>
    <name type="synonym">Celtis orientalis</name>
    <dbReference type="NCBI Taxonomy" id="63057"/>
    <lineage>
        <taxon>Eukaryota</taxon>
        <taxon>Viridiplantae</taxon>
        <taxon>Streptophyta</taxon>
        <taxon>Embryophyta</taxon>
        <taxon>Tracheophyta</taxon>
        <taxon>Spermatophyta</taxon>
        <taxon>Magnoliopsida</taxon>
        <taxon>eudicotyledons</taxon>
        <taxon>Gunneridae</taxon>
        <taxon>Pentapetalae</taxon>
        <taxon>rosids</taxon>
        <taxon>fabids</taxon>
        <taxon>Rosales</taxon>
        <taxon>Cannabaceae</taxon>
        <taxon>Trema</taxon>
    </lineage>
</organism>
<protein>
    <submittedName>
        <fullName evidence="2">Uncharacterized protein</fullName>
    </submittedName>
</protein>
<gene>
    <name evidence="2" type="ORF">TorRG33x02_004530</name>
</gene>
<keyword evidence="1" id="KW-1133">Transmembrane helix</keyword>
<evidence type="ECO:0000256" key="1">
    <source>
        <dbReference type="SAM" id="Phobius"/>
    </source>
</evidence>
<accession>A0A2P5G2A5</accession>
<dbReference type="EMBL" id="JXTC01000001">
    <property type="protein sequence ID" value="POO04149.1"/>
    <property type="molecule type" value="Genomic_DNA"/>
</dbReference>
<comment type="caution">
    <text evidence="2">The sequence shown here is derived from an EMBL/GenBank/DDBJ whole genome shotgun (WGS) entry which is preliminary data.</text>
</comment>
<evidence type="ECO:0000313" key="3">
    <source>
        <dbReference type="Proteomes" id="UP000237000"/>
    </source>
</evidence>
<reference evidence="3" key="1">
    <citation type="submission" date="2016-06" db="EMBL/GenBank/DDBJ databases">
        <title>Parallel loss of symbiosis genes in relatives of nitrogen-fixing non-legume Parasponia.</title>
        <authorList>
            <person name="Van Velzen R."/>
            <person name="Holmer R."/>
            <person name="Bu F."/>
            <person name="Rutten L."/>
            <person name="Van Zeijl A."/>
            <person name="Liu W."/>
            <person name="Santuari L."/>
            <person name="Cao Q."/>
            <person name="Sharma T."/>
            <person name="Shen D."/>
            <person name="Roswanjaya Y."/>
            <person name="Wardhani T."/>
            <person name="Kalhor M.S."/>
            <person name="Jansen J."/>
            <person name="Van den Hoogen J."/>
            <person name="Gungor B."/>
            <person name="Hartog M."/>
            <person name="Hontelez J."/>
            <person name="Verver J."/>
            <person name="Yang W.-C."/>
            <person name="Schijlen E."/>
            <person name="Repin R."/>
            <person name="Schilthuizen M."/>
            <person name="Schranz E."/>
            <person name="Heidstra R."/>
            <person name="Miyata K."/>
            <person name="Fedorova E."/>
            <person name="Kohlen W."/>
            <person name="Bisseling T."/>
            <person name="Smit S."/>
            <person name="Geurts R."/>
        </authorList>
    </citation>
    <scope>NUCLEOTIDE SEQUENCE [LARGE SCALE GENOMIC DNA]</scope>
    <source>
        <strain evidence="3">cv. RG33-2</strain>
    </source>
</reference>
<dbReference type="InParanoid" id="A0A2P5G2A5"/>
<feature type="transmembrane region" description="Helical" evidence="1">
    <location>
        <begin position="20"/>
        <end position="41"/>
    </location>
</feature>
<name>A0A2P5G2A5_TREOI</name>
<evidence type="ECO:0000313" key="2">
    <source>
        <dbReference type="EMBL" id="POO04149.1"/>
    </source>
</evidence>
<dbReference type="AlphaFoldDB" id="A0A2P5G2A5"/>